<keyword evidence="9" id="KW-1185">Reference proteome</keyword>
<evidence type="ECO:0000256" key="5">
    <source>
        <dbReference type="SAM" id="MobiDB-lite"/>
    </source>
</evidence>
<comment type="caution">
    <text evidence="8">The sequence shown here is derived from an EMBL/GenBank/DDBJ whole genome shotgun (WGS) entry which is preliminary data.</text>
</comment>
<keyword evidence="3 6" id="KW-1133">Transmembrane helix</keyword>
<dbReference type="EMBL" id="JAFFZM010000013">
    <property type="protein sequence ID" value="MBO8200951.1"/>
    <property type="molecule type" value="Genomic_DNA"/>
</dbReference>
<comment type="subcellular location">
    <subcellularLocation>
        <location evidence="1">Cell membrane</location>
        <topology evidence="1">Multi-pass membrane protein</topology>
    </subcellularLocation>
</comment>
<feature type="transmembrane region" description="Helical" evidence="6">
    <location>
        <begin position="77"/>
        <end position="96"/>
    </location>
</feature>
<feature type="transmembrane region" description="Helical" evidence="6">
    <location>
        <begin position="140"/>
        <end position="159"/>
    </location>
</feature>
<feature type="domain" description="Major facilitator superfamily (MFS) profile" evidence="7">
    <location>
        <begin position="9"/>
        <end position="479"/>
    </location>
</feature>
<keyword evidence="2 6" id="KW-0812">Transmembrane</keyword>
<feature type="transmembrane region" description="Helical" evidence="6">
    <location>
        <begin position="404"/>
        <end position="422"/>
    </location>
</feature>
<accession>A0ABS3XZX0</accession>
<dbReference type="InterPro" id="IPR036259">
    <property type="entry name" value="MFS_trans_sf"/>
</dbReference>
<dbReference type="Pfam" id="PF07690">
    <property type="entry name" value="MFS_1"/>
    <property type="match status" value="1"/>
</dbReference>
<feature type="transmembrane region" description="Helical" evidence="6">
    <location>
        <begin position="198"/>
        <end position="217"/>
    </location>
</feature>
<evidence type="ECO:0000256" key="6">
    <source>
        <dbReference type="SAM" id="Phobius"/>
    </source>
</evidence>
<name>A0ABS3XZX0_9ACTN</name>
<feature type="transmembrane region" description="Helical" evidence="6">
    <location>
        <begin position="334"/>
        <end position="353"/>
    </location>
</feature>
<feature type="transmembrane region" description="Helical" evidence="6">
    <location>
        <begin position="47"/>
        <end position="65"/>
    </location>
</feature>
<evidence type="ECO:0000313" key="9">
    <source>
        <dbReference type="Proteomes" id="UP000721954"/>
    </source>
</evidence>
<proteinExistence type="predicted"/>
<feature type="transmembrane region" description="Helical" evidence="6">
    <location>
        <begin position="266"/>
        <end position="291"/>
    </location>
</feature>
<dbReference type="PROSITE" id="PS50850">
    <property type="entry name" value="MFS"/>
    <property type="match status" value="1"/>
</dbReference>
<organism evidence="8 9">
    <name type="scientific">Streptomyces smyrnaeus</name>
    <dbReference type="NCBI Taxonomy" id="1387713"/>
    <lineage>
        <taxon>Bacteria</taxon>
        <taxon>Bacillati</taxon>
        <taxon>Actinomycetota</taxon>
        <taxon>Actinomycetes</taxon>
        <taxon>Kitasatosporales</taxon>
        <taxon>Streptomycetaceae</taxon>
        <taxon>Streptomyces</taxon>
    </lineage>
</organism>
<dbReference type="Gene3D" id="1.20.1720.10">
    <property type="entry name" value="Multidrug resistance protein D"/>
    <property type="match status" value="1"/>
</dbReference>
<feature type="transmembrane region" description="Helical" evidence="6">
    <location>
        <begin position="102"/>
        <end position="128"/>
    </location>
</feature>
<evidence type="ECO:0000259" key="7">
    <source>
        <dbReference type="PROSITE" id="PS50850"/>
    </source>
</evidence>
<dbReference type="InterPro" id="IPR020846">
    <property type="entry name" value="MFS_dom"/>
</dbReference>
<evidence type="ECO:0000256" key="2">
    <source>
        <dbReference type="ARBA" id="ARBA00022692"/>
    </source>
</evidence>
<feature type="transmembrane region" description="Helical" evidence="6">
    <location>
        <begin position="365"/>
        <end position="383"/>
    </location>
</feature>
<feature type="transmembrane region" description="Helical" evidence="6">
    <location>
        <begin position="229"/>
        <end position="246"/>
    </location>
</feature>
<gene>
    <name evidence="8" type="ORF">JW613_21955</name>
</gene>
<dbReference type="SUPFAM" id="SSF103473">
    <property type="entry name" value="MFS general substrate transporter"/>
    <property type="match status" value="1"/>
</dbReference>
<dbReference type="Gene3D" id="1.20.1250.20">
    <property type="entry name" value="MFS general substrate transporter like domains"/>
    <property type="match status" value="1"/>
</dbReference>
<feature type="transmembrane region" description="Helical" evidence="6">
    <location>
        <begin position="455"/>
        <end position="474"/>
    </location>
</feature>
<evidence type="ECO:0000256" key="3">
    <source>
        <dbReference type="ARBA" id="ARBA00022989"/>
    </source>
</evidence>
<protein>
    <submittedName>
        <fullName evidence="8">MFS transporter</fullName>
    </submittedName>
</protein>
<sequence length="498" mass="51412">MTPLQRNIALAACLATVLLAVLDMQIVSAATVPIVRDLDPLHGVDRIPWLISAYSLAATAALPLYGKLCDVLGAKHVFLAAVTVFLVGSGLCGTAQNMDSLIAFRAIQGIGGGGLMSVTLVVMAQLMAGAGKQGPNGTNMGGLIAGAGMALGPVVGGALADHADWRWIFYINVPLGVAVLVAAGYTLRLPRQTAARRIDLPGAALVAAFASALLLVTEWGGTNHPWSSATIRGLIGAAALSLALFLRRQATASEPILPLSLFKHPVLAGSFAIQLLLGMALTGSIVYVLMYLQLARDVAATQASLYLIPMAIGMAVVGLASAQLARRGWTARTFVVSGTATATVALASLATSGTGTSLWLVRGEMLLLGLGFGQLLGQLILLAQESAPTHHLGVATTSARFFQTLGSALGTALFGTVLARVYQAQVPNSTTSAIAHLEGTARTEAVRGFVTGTHWVFLCAAGAMALALLLSVLLPKRPSPERPEPQRQPTGTAPAESR</sequence>
<feature type="region of interest" description="Disordered" evidence="5">
    <location>
        <begin position="477"/>
        <end position="498"/>
    </location>
</feature>
<keyword evidence="4 6" id="KW-0472">Membrane</keyword>
<dbReference type="InterPro" id="IPR011701">
    <property type="entry name" value="MFS"/>
</dbReference>
<dbReference type="PANTHER" id="PTHR23501:SF197">
    <property type="entry name" value="COMD"/>
    <property type="match status" value="1"/>
</dbReference>
<feature type="transmembrane region" description="Helical" evidence="6">
    <location>
        <begin position="165"/>
        <end position="186"/>
    </location>
</feature>
<feature type="transmembrane region" description="Helical" evidence="6">
    <location>
        <begin position="303"/>
        <end position="322"/>
    </location>
</feature>
<evidence type="ECO:0000313" key="8">
    <source>
        <dbReference type="EMBL" id="MBO8200951.1"/>
    </source>
</evidence>
<evidence type="ECO:0000256" key="4">
    <source>
        <dbReference type="ARBA" id="ARBA00023136"/>
    </source>
</evidence>
<dbReference type="PANTHER" id="PTHR23501">
    <property type="entry name" value="MAJOR FACILITATOR SUPERFAMILY"/>
    <property type="match status" value="1"/>
</dbReference>
<evidence type="ECO:0000256" key="1">
    <source>
        <dbReference type="ARBA" id="ARBA00004651"/>
    </source>
</evidence>
<dbReference type="Proteomes" id="UP000721954">
    <property type="component" value="Unassembled WGS sequence"/>
</dbReference>
<reference evidence="8 9" key="1">
    <citation type="submission" date="2021-02" db="EMBL/GenBank/DDBJ databases">
        <title>Streptomyces spirodelae sp. nov., isolated from duckweed.</title>
        <authorList>
            <person name="Saimee Y."/>
            <person name="Duangmal K."/>
        </authorList>
    </citation>
    <scope>NUCLEOTIDE SEQUENCE [LARGE SCALE GENOMIC DNA]</scope>
    <source>
        <strain evidence="8 9">DSM 42105</strain>
    </source>
</reference>